<evidence type="ECO:0000313" key="3">
    <source>
        <dbReference type="EMBL" id="KAK7200926.1"/>
    </source>
</evidence>
<keyword evidence="2" id="KW-1133">Transmembrane helix</keyword>
<evidence type="ECO:0008006" key="5">
    <source>
        <dbReference type="Google" id="ProtNLM"/>
    </source>
</evidence>
<gene>
    <name evidence="3" type="ORF">NESM_000151500</name>
</gene>
<proteinExistence type="predicted"/>
<reference evidence="3 4" key="1">
    <citation type="journal article" date="2021" name="MBio">
        <title>A New Model Trypanosomatid, Novymonas esmeraldas: Genomic Perception of Its 'Candidatus Pandoraea novymonadis' Endosymbiont.</title>
        <authorList>
            <person name="Zakharova A."/>
            <person name="Saura A."/>
            <person name="Butenko A."/>
            <person name="Podesvova L."/>
            <person name="Warmusova S."/>
            <person name="Kostygov A.Y."/>
            <person name="Nenarokova A."/>
            <person name="Lukes J."/>
            <person name="Opperdoes F.R."/>
            <person name="Yurchenko V."/>
        </authorList>
    </citation>
    <scope>NUCLEOTIDE SEQUENCE [LARGE SCALE GENOMIC DNA]</scope>
    <source>
        <strain evidence="3 4">E262AT.01</strain>
    </source>
</reference>
<organism evidence="3 4">
    <name type="scientific">Novymonas esmeraldas</name>
    <dbReference type="NCBI Taxonomy" id="1808958"/>
    <lineage>
        <taxon>Eukaryota</taxon>
        <taxon>Discoba</taxon>
        <taxon>Euglenozoa</taxon>
        <taxon>Kinetoplastea</taxon>
        <taxon>Metakinetoplastina</taxon>
        <taxon>Trypanosomatida</taxon>
        <taxon>Trypanosomatidae</taxon>
        <taxon>Novymonas</taxon>
    </lineage>
</organism>
<keyword evidence="2" id="KW-0812">Transmembrane</keyword>
<sequence>MSTPSPSPAPVAAGAAVPGSLATNAAPAVPSLPSRAAVLLPRASPALTPQSGALTVTTGTDGVQQGGGTVATLPTDVAATHQGTVGATAGTSSTGSAGALSSGAGSGYGTGMDPYSMGGMYGGYGGYGGMGGMYGGMGGMYGGMGMMGMGGMGMGGMGMYGMGMMGMGMTPEAQRAQMMMFMTGRIMELWGMFSQVMQMTLGSAVQFVGEYVGINQRMGQLEEENLNSEERYMSRKYELRKALADIPREQRYVPKRPRTRKPKQPSVLRRLVLRLLRHVVLFAAAYFLAKRIASWVMARSGKKLLETSVSSALGSSSSGAAKLTL</sequence>
<keyword evidence="2" id="KW-0472">Membrane</keyword>
<evidence type="ECO:0000256" key="1">
    <source>
        <dbReference type="SAM" id="MobiDB-lite"/>
    </source>
</evidence>
<protein>
    <recommendedName>
        <fullName evidence="5">Peroxin-13</fullName>
    </recommendedName>
</protein>
<comment type="caution">
    <text evidence="3">The sequence shown here is derived from an EMBL/GenBank/DDBJ whole genome shotgun (WGS) entry which is preliminary data.</text>
</comment>
<dbReference type="AlphaFoldDB" id="A0AAW0F530"/>
<feature type="transmembrane region" description="Helical" evidence="2">
    <location>
        <begin position="146"/>
        <end position="168"/>
    </location>
</feature>
<dbReference type="EMBL" id="JAECZO010000009">
    <property type="protein sequence ID" value="KAK7200926.1"/>
    <property type="molecule type" value="Genomic_DNA"/>
</dbReference>
<dbReference type="Proteomes" id="UP001430356">
    <property type="component" value="Unassembled WGS sequence"/>
</dbReference>
<accession>A0AAW0F530</accession>
<name>A0AAW0F530_9TRYP</name>
<evidence type="ECO:0000313" key="4">
    <source>
        <dbReference type="Proteomes" id="UP001430356"/>
    </source>
</evidence>
<feature type="region of interest" description="Disordered" evidence="1">
    <location>
        <begin position="47"/>
        <end position="70"/>
    </location>
</feature>
<keyword evidence="4" id="KW-1185">Reference proteome</keyword>
<evidence type="ECO:0000256" key="2">
    <source>
        <dbReference type="SAM" id="Phobius"/>
    </source>
</evidence>